<evidence type="ECO:0000256" key="2">
    <source>
        <dbReference type="ARBA" id="ARBA00022490"/>
    </source>
</evidence>
<keyword evidence="4 10" id="KW-0547">Nucleotide-binding</keyword>
<dbReference type="Gene3D" id="3.10.290.10">
    <property type="entry name" value="RNA-binding S4 domain"/>
    <property type="match status" value="1"/>
</dbReference>
<comment type="caution">
    <text evidence="10">Lacks conserved residue(s) required for the propagation of feature annotation.</text>
</comment>
<dbReference type="PANTHER" id="PTHR11766:SF1">
    <property type="entry name" value="TYROSINE--TRNA LIGASE"/>
    <property type="match status" value="1"/>
</dbReference>
<dbReference type="GO" id="GO:0003723">
    <property type="term" value="F:RNA binding"/>
    <property type="evidence" value="ECO:0007669"/>
    <property type="project" value="UniProtKB-KW"/>
</dbReference>
<evidence type="ECO:0000256" key="9">
    <source>
        <dbReference type="ARBA" id="ARBA00048248"/>
    </source>
</evidence>
<evidence type="ECO:0000256" key="1">
    <source>
        <dbReference type="ARBA" id="ARBA00011738"/>
    </source>
</evidence>
<dbReference type="EC" id="6.1.1.1" evidence="10"/>
<dbReference type="HAMAP" id="MF_02007">
    <property type="entry name" value="Tyr_tRNA_synth_type2"/>
    <property type="match status" value="1"/>
</dbReference>
<dbReference type="PROSITE" id="PS50889">
    <property type="entry name" value="S4"/>
    <property type="match status" value="1"/>
</dbReference>
<comment type="function">
    <text evidence="10">Catalyzes the attachment of tyrosine to tRNA(Tyr) in a two-step reaction: tyrosine is first activated by ATP to form Tyr-AMP and then transferred to the acceptor end of tRNA(Tyr).</text>
</comment>
<dbReference type="GO" id="GO:0005524">
    <property type="term" value="F:ATP binding"/>
    <property type="evidence" value="ECO:0007669"/>
    <property type="project" value="UniProtKB-UniRule"/>
</dbReference>
<protein>
    <recommendedName>
        <fullName evidence="10">Tyrosine--tRNA ligase</fullName>
        <ecNumber evidence="10">6.1.1.1</ecNumber>
    </recommendedName>
    <alternativeName>
        <fullName evidence="10">Tyrosyl-tRNA synthetase</fullName>
        <shortName evidence="10">TyrRS</shortName>
    </alternativeName>
</protein>
<dbReference type="SUPFAM" id="SSF55174">
    <property type="entry name" value="Alpha-L RNA-binding motif"/>
    <property type="match status" value="1"/>
</dbReference>
<dbReference type="PANTHER" id="PTHR11766">
    <property type="entry name" value="TYROSYL-TRNA SYNTHETASE"/>
    <property type="match status" value="1"/>
</dbReference>
<gene>
    <name evidence="10" type="primary">tyrS</name>
    <name evidence="13" type="ORF">HNQ39_004014</name>
</gene>
<organism evidence="13 14">
    <name type="scientific">Armatimonas rosea</name>
    <dbReference type="NCBI Taxonomy" id="685828"/>
    <lineage>
        <taxon>Bacteria</taxon>
        <taxon>Bacillati</taxon>
        <taxon>Armatimonadota</taxon>
        <taxon>Armatimonadia</taxon>
        <taxon>Armatimonadales</taxon>
        <taxon>Armatimonadaceae</taxon>
        <taxon>Armatimonas</taxon>
    </lineage>
</organism>
<dbReference type="Gene3D" id="1.10.240.10">
    <property type="entry name" value="Tyrosyl-Transfer RNA Synthetase"/>
    <property type="match status" value="1"/>
</dbReference>
<dbReference type="SMART" id="SM00363">
    <property type="entry name" value="S4"/>
    <property type="match status" value="1"/>
</dbReference>
<evidence type="ECO:0000256" key="7">
    <source>
        <dbReference type="ARBA" id="ARBA00022917"/>
    </source>
</evidence>
<dbReference type="Proteomes" id="UP000520814">
    <property type="component" value="Unassembled WGS sequence"/>
</dbReference>
<reference evidence="13 14" key="1">
    <citation type="submission" date="2020-08" db="EMBL/GenBank/DDBJ databases">
        <title>Genomic Encyclopedia of Type Strains, Phase IV (KMG-IV): sequencing the most valuable type-strain genomes for metagenomic binning, comparative biology and taxonomic classification.</title>
        <authorList>
            <person name="Goeker M."/>
        </authorList>
    </citation>
    <scope>NUCLEOTIDE SEQUENCE [LARGE SCALE GENOMIC DNA]</scope>
    <source>
        <strain evidence="13 14">DSM 23562</strain>
    </source>
</reference>
<dbReference type="GO" id="GO:0006437">
    <property type="term" value="P:tyrosyl-tRNA aminoacylation"/>
    <property type="evidence" value="ECO:0007669"/>
    <property type="project" value="UniProtKB-UniRule"/>
</dbReference>
<dbReference type="GO" id="GO:0005829">
    <property type="term" value="C:cytosol"/>
    <property type="evidence" value="ECO:0007669"/>
    <property type="project" value="TreeGrafter"/>
</dbReference>
<accession>A0A7W9STT6</accession>
<dbReference type="GO" id="GO:0004831">
    <property type="term" value="F:tyrosine-tRNA ligase activity"/>
    <property type="evidence" value="ECO:0007669"/>
    <property type="project" value="UniProtKB-UniRule"/>
</dbReference>
<keyword evidence="8 10" id="KW-0030">Aminoacyl-tRNA synthetase</keyword>
<keyword evidence="7 10" id="KW-0648">Protein biosynthesis</keyword>
<feature type="domain" description="RNA-binding S4" evidence="12">
    <location>
        <begin position="336"/>
        <end position="394"/>
    </location>
</feature>
<keyword evidence="14" id="KW-1185">Reference proteome</keyword>
<evidence type="ECO:0000256" key="5">
    <source>
        <dbReference type="ARBA" id="ARBA00022840"/>
    </source>
</evidence>
<evidence type="ECO:0000313" key="13">
    <source>
        <dbReference type="EMBL" id="MBB6052193.1"/>
    </source>
</evidence>
<comment type="catalytic activity">
    <reaction evidence="9 10">
        <text>tRNA(Tyr) + L-tyrosine + ATP = L-tyrosyl-tRNA(Tyr) + AMP + diphosphate + H(+)</text>
        <dbReference type="Rhea" id="RHEA:10220"/>
        <dbReference type="Rhea" id="RHEA-COMP:9706"/>
        <dbReference type="Rhea" id="RHEA-COMP:9707"/>
        <dbReference type="ChEBI" id="CHEBI:15378"/>
        <dbReference type="ChEBI" id="CHEBI:30616"/>
        <dbReference type="ChEBI" id="CHEBI:33019"/>
        <dbReference type="ChEBI" id="CHEBI:58315"/>
        <dbReference type="ChEBI" id="CHEBI:78442"/>
        <dbReference type="ChEBI" id="CHEBI:78536"/>
        <dbReference type="ChEBI" id="CHEBI:456215"/>
        <dbReference type="EC" id="6.1.1.1"/>
    </reaction>
</comment>
<comment type="similarity">
    <text evidence="10">Belongs to the class-I aminoacyl-tRNA synthetase family. TyrS type 2 subfamily.</text>
</comment>
<comment type="subcellular location">
    <subcellularLocation>
        <location evidence="10">Cytoplasm</location>
    </subcellularLocation>
</comment>
<dbReference type="CDD" id="cd00805">
    <property type="entry name" value="TyrRS_core"/>
    <property type="match status" value="1"/>
</dbReference>
<evidence type="ECO:0000259" key="12">
    <source>
        <dbReference type="SMART" id="SM00363"/>
    </source>
</evidence>
<dbReference type="CDD" id="cd00165">
    <property type="entry name" value="S4"/>
    <property type="match status" value="1"/>
</dbReference>
<dbReference type="PRINTS" id="PR01040">
    <property type="entry name" value="TRNASYNTHTYR"/>
</dbReference>
<dbReference type="AlphaFoldDB" id="A0A7W9STT6"/>
<proteinExistence type="inferred from homology"/>
<dbReference type="FunFam" id="3.40.50.620:FF:000061">
    <property type="entry name" value="Tyrosine--tRNA ligase"/>
    <property type="match status" value="1"/>
</dbReference>
<evidence type="ECO:0000256" key="10">
    <source>
        <dbReference type="HAMAP-Rule" id="MF_02007"/>
    </source>
</evidence>
<evidence type="ECO:0000313" key="14">
    <source>
        <dbReference type="Proteomes" id="UP000520814"/>
    </source>
</evidence>
<evidence type="ECO:0000256" key="4">
    <source>
        <dbReference type="ARBA" id="ARBA00022741"/>
    </source>
</evidence>
<dbReference type="InterPro" id="IPR002307">
    <property type="entry name" value="Tyr-tRNA-ligase"/>
</dbReference>
<dbReference type="InterPro" id="IPR002942">
    <property type="entry name" value="S4_RNA-bd"/>
</dbReference>
<dbReference type="Gene3D" id="3.40.50.620">
    <property type="entry name" value="HUPs"/>
    <property type="match status" value="1"/>
</dbReference>
<keyword evidence="3 10" id="KW-0436">Ligase</keyword>
<dbReference type="SUPFAM" id="SSF52374">
    <property type="entry name" value="Nucleotidylyl transferase"/>
    <property type="match status" value="1"/>
</dbReference>
<comment type="subunit">
    <text evidence="1 10">Homodimer.</text>
</comment>
<keyword evidence="2 10" id="KW-0963">Cytoplasm</keyword>
<dbReference type="InterPro" id="IPR024088">
    <property type="entry name" value="Tyr-tRNA-ligase_bac-type"/>
</dbReference>
<evidence type="ECO:0000256" key="6">
    <source>
        <dbReference type="ARBA" id="ARBA00022884"/>
    </source>
</evidence>
<evidence type="ECO:0000256" key="8">
    <source>
        <dbReference type="ARBA" id="ARBA00023146"/>
    </source>
</evidence>
<dbReference type="NCBIfam" id="TIGR00234">
    <property type="entry name" value="tyrS"/>
    <property type="match status" value="1"/>
</dbReference>
<keyword evidence="5 10" id="KW-0067">ATP-binding</keyword>
<evidence type="ECO:0000256" key="3">
    <source>
        <dbReference type="ARBA" id="ARBA00022598"/>
    </source>
</evidence>
<dbReference type="InterPro" id="IPR024108">
    <property type="entry name" value="Tyr-tRNA-ligase_bac_2"/>
</dbReference>
<dbReference type="InterPro" id="IPR014729">
    <property type="entry name" value="Rossmann-like_a/b/a_fold"/>
</dbReference>
<dbReference type="Pfam" id="PF00579">
    <property type="entry name" value="tRNA-synt_1b"/>
    <property type="match status" value="1"/>
</dbReference>
<comment type="caution">
    <text evidence="13">The sequence shown here is derived from an EMBL/GenBank/DDBJ whole genome shotgun (WGS) entry which is preliminary data.</text>
</comment>
<feature type="binding site" evidence="10">
    <location>
        <position position="234"/>
    </location>
    <ligand>
        <name>ATP</name>
        <dbReference type="ChEBI" id="CHEBI:30616"/>
    </ligand>
</feature>
<feature type="short sequence motif" description="'KMSKS' region" evidence="10">
    <location>
        <begin position="231"/>
        <end position="235"/>
    </location>
</feature>
<dbReference type="Pfam" id="PF01479">
    <property type="entry name" value="S4"/>
    <property type="match status" value="1"/>
</dbReference>
<name>A0A7W9STT6_ARMRO</name>
<dbReference type="EMBL" id="JACHGW010000004">
    <property type="protein sequence ID" value="MBB6052193.1"/>
    <property type="molecule type" value="Genomic_DNA"/>
</dbReference>
<evidence type="ECO:0000256" key="11">
    <source>
        <dbReference type="PROSITE-ProRule" id="PRU00182"/>
    </source>
</evidence>
<dbReference type="InterPro" id="IPR002305">
    <property type="entry name" value="aa-tRNA-synth_Ic"/>
</dbReference>
<dbReference type="InterPro" id="IPR036986">
    <property type="entry name" value="S4_RNA-bd_sf"/>
</dbReference>
<sequence length="397" mass="43616">MTIEEQVELLARGASLIVPENGLKAKLEKSAKTGKPLIVKLGLDPTAPDIHLGFAVVLRKMRQFQDLGHRVTIIIGDYTTLIGDPSGRSATRPMLSSEQIAENAATYVEQLSVILDREKTDVRFNSEWLGKLSFADLVKLTSKITVAQVLTRDDFKKRWDASQPISLHELLYPLAQGYDSVAIQADVEMGGLDQTFNILTGRELQSDPEIGQDPQIGFFMPLLVGLDGQKKMSKSLGNYIGIAEPALSQYSKVMSLGDEQMSMYFLLCTDVPVAAFEEILKAPNPMEAKHRLATEIVTIYHGPDEAQAASAEWKRIHSARQFPSDAPELVVPESPINIVALVRHAGFAPSNGEARRLIEQGGVKLNGEKISDPAALITITDNAEFQVGRKNFARLKL</sequence>
<keyword evidence="6 11" id="KW-0694">RNA-binding</keyword>